<feature type="compositionally biased region" description="Polar residues" evidence="1">
    <location>
        <begin position="212"/>
        <end position="231"/>
    </location>
</feature>
<feature type="compositionally biased region" description="Basic and acidic residues" evidence="1">
    <location>
        <begin position="346"/>
        <end position="387"/>
    </location>
</feature>
<evidence type="ECO:0000313" key="2">
    <source>
        <dbReference type="EMBL" id="KAF2017398.1"/>
    </source>
</evidence>
<feature type="region of interest" description="Disordered" evidence="1">
    <location>
        <begin position="211"/>
        <end position="282"/>
    </location>
</feature>
<feature type="region of interest" description="Disordered" evidence="1">
    <location>
        <begin position="130"/>
        <end position="172"/>
    </location>
</feature>
<feature type="compositionally biased region" description="Basic and acidic residues" evidence="1">
    <location>
        <begin position="232"/>
        <end position="248"/>
    </location>
</feature>
<feature type="compositionally biased region" description="Basic and acidic residues" evidence="1">
    <location>
        <begin position="130"/>
        <end position="157"/>
    </location>
</feature>
<feature type="compositionally biased region" description="Acidic residues" evidence="1">
    <location>
        <begin position="261"/>
        <end position="270"/>
    </location>
</feature>
<proteinExistence type="predicted"/>
<keyword evidence="3" id="KW-1185">Reference proteome</keyword>
<evidence type="ECO:0000256" key="1">
    <source>
        <dbReference type="SAM" id="MobiDB-lite"/>
    </source>
</evidence>
<dbReference type="OrthoDB" id="3794611at2759"/>
<feature type="region of interest" description="Disordered" evidence="1">
    <location>
        <begin position="340"/>
        <end position="393"/>
    </location>
</feature>
<dbReference type="Proteomes" id="UP000799778">
    <property type="component" value="Unassembled WGS sequence"/>
</dbReference>
<feature type="compositionally biased region" description="Acidic residues" evidence="1">
    <location>
        <begin position="158"/>
        <end position="170"/>
    </location>
</feature>
<protein>
    <submittedName>
        <fullName evidence="2">Uncharacterized protein</fullName>
    </submittedName>
</protein>
<gene>
    <name evidence="2" type="ORF">BU24DRAFT_460449</name>
</gene>
<dbReference type="EMBL" id="ML978068">
    <property type="protein sequence ID" value="KAF2017398.1"/>
    <property type="molecule type" value="Genomic_DNA"/>
</dbReference>
<reference evidence="2" key="1">
    <citation type="journal article" date="2020" name="Stud. Mycol.">
        <title>101 Dothideomycetes genomes: a test case for predicting lifestyles and emergence of pathogens.</title>
        <authorList>
            <person name="Haridas S."/>
            <person name="Albert R."/>
            <person name="Binder M."/>
            <person name="Bloem J."/>
            <person name="Labutti K."/>
            <person name="Salamov A."/>
            <person name="Andreopoulos B."/>
            <person name="Baker S."/>
            <person name="Barry K."/>
            <person name="Bills G."/>
            <person name="Bluhm B."/>
            <person name="Cannon C."/>
            <person name="Castanera R."/>
            <person name="Culley D."/>
            <person name="Daum C."/>
            <person name="Ezra D."/>
            <person name="Gonzalez J."/>
            <person name="Henrissat B."/>
            <person name="Kuo A."/>
            <person name="Liang C."/>
            <person name="Lipzen A."/>
            <person name="Lutzoni F."/>
            <person name="Magnuson J."/>
            <person name="Mondo S."/>
            <person name="Nolan M."/>
            <person name="Ohm R."/>
            <person name="Pangilinan J."/>
            <person name="Park H.-J."/>
            <person name="Ramirez L."/>
            <person name="Alfaro M."/>
            <person name="Sun H."/>
            <person name="Tritt A."/>
            <person name="Yoshinaga Y."/>
            <person name="Zwiers L.-H."/>
            <person name="Turgeon B."/>
            <person name="Goodwin S."/>
            <person name="Spatafora J."/>
            <person name="Crous P."/>
            <person name="Grigoriev I."/>
        </authorList>
    </citation>
    <scope>NUCLEOTIDE SEQUENCE</scope>
    <source>
        <strain evidence="2">CBS 175.79</strain>
    </source>
</reference>
<sequence length="393" mass="43496">MAPQQKPGRPSYPYHITRTYKCGHPPEGIRVEISEEGRLRHVVLAHAEPRTVAERRIWQTWSLVRCRRCAMGRGDDHGHGFDDSGTALGDLRHSGSEVPMTSVEVATRQGKRGGCGDRYGAAYPRTLERRRCGDNGTEKANVQHHESAEIGEEKVDGGDGDGSDGSEEDISSGYQRAERVCEDGNHVFSAAPFSQQRYMDFQDDEGRHLPQQRLSQTSPSPGQIPRGSTWTEDNRSRGIEDANERRTPDASAPNADRAVQPEDEDSEGNIEDTNAVPLHTPIPLIGRDAAGFFMFHEAAESSSSDESSRMSSWPVARYKSIDSAQIFAQRKPTMLKKALLGRLKLRKDSAAKRKSDGDESSEKSVKPDDHEGEGHRSMDDLKLKRETLSSSSS</sequence>
<accession>A0A6A5XVQ6</accession>
<dbReference type="AlphaFoldDB" id="A0A6A5XVQ6"/>
<evidence type="ECO:0000313" key="3">
    <source>
        <dbReference type="Proteomes" id="UP000799778"/>
    </source>
</evidence>
<name>A0A6A5XVQ6_9PLEO</name>
<organism evidence="2 3">
    <name type="scientific">Aaosphaeria arxii CBS 175.79</name>
    <dbReference type="NCBI Taxonomy" id="1450172"/>
    <lineage>
        <taxon>Eukaryota</taxon>
        <taxon>Fungi</taxon>
        <taxon>Dikarya</taxon>
        <taxon>Ascomycota</taxon>
        <taxon>Pezizomycotina</taxon>
        <taxon>Dothideomycetes</taxon>
        <taxon>Pleosporomycetidae</taxon>
        <taxon>Pleosporales</taxon>
        <taxon>Pleosporales incertae sedis</taxon>
        <taxon>Aaosphaeria</taxon>
    </lineage>
</organism>
<dbReference type="RefSeq" id="XP_033385737.1">
    <property type="nucleotide sequence ID" value="XM_033531822.1"/>
</dbReference>
<dbReference type="GeneID" id="54289219"/>